<dbReference type="Proteomes" id="UP001165080">
    <property type="component" value="Unassembled WGS sequence"/>
</dbReference>
<organism evidence="6 7">
    <name type="scientific">Pleodorina starrii</name>
    <dbReference type="NCBI Taxonomy" id="330485"/>
    <lineage>
        <taxon>Eukaryota</taxon>
        <taxon>Viridiplantae</taxon>
        <taxon>Chlorophyta</taxon>
        <taxon>core chlorophytes</taxon>
        <taxon>Chlorophyceae</taxon>
        <taxon>CS clade</taxon>
        <taxon>Chlamydomonadales</taxon>
        <taxon>Volvocaceae</taxon>
        <taxon>Pleodorina</taxon>
    </lineage>
</organism>
<keyword evidence="1" id="KW-0328">Glycosyltransferase</keyword>
<evidence type="ECO:0000259" key="5">
    <source>
        <dbReference type="Pfam" id="PF13579"/>
    </source>
</evidence>
<protein>
    <recommendedName>
        <fullName evidence="8">Glycosyltransferase</fullName>
    </recommendedName>
</protein>
<feature type="domain" description="Glycosyltransferase subfamily 4-like N-terminal" evidence="5">
    <location>
        <begin position="33"/>
        <end position="192"/>
    </location>
</feature>
<sequence>MSRGDDSGTLTAHMQALNILFITLEFRTGTFSGNGVYATAQVRALAAAGHRLFVISAAPAHAQPQKDDFGVANIFEVPVSSWHRLDAGAPWREFAAGVTDEAVVAAVASFAPDVVLAVDWSALPAVRNLAPHCGGAPYVYLNYRVFTRTAVGQDLDLVRGLEAAAMSEAVLTVALSRSDAEYLANHVAPAAAATARDPLGQVAAAAAAAAGRSQEPQGTPEEGQEGMRPPAGEQQQQEQQAEEERVQVLGVSEQLPGPASAAAHEFARTRVPGVLLPALREDVWQLEAPAELELNGSRGADADADAAAAAAAAWAASRPYFSCVVRLSPEKEPERFVALVEAMAARGLLERHRLTPLLLGVANDDFAQALKSRLRAAAPASVILESFMGPAELADLYRKTRLNFHPSTYDAYGMTIVEAASQGAPSVVHDGGGAVGATDLMRGPEGEVFLLDLAAPTDQLAESVSEVLANSAALAATSARAMKRARSWDEAANAAELVRLVREAITQCAAV</sequence>
<keyword evidence="2" id="KW-0808">Transferase</keyword>
<dbReference type="Pfam" id="PF00534">
    <property type="entry name" value="Glycos_transf_1"/>
    <property type="match status" value="1"/>
</dbReference>
<feature type="region of interest" description="Disordered" evidence="3">
    <location>
        <begin position="204"/>
        <end position="246"/>
    </location>
</feature>
<dbReference type="InterPro" id="IPR028098">
    <property type="entry name" value="Glyco_trans_4-like_N"/>
</dbReference>
<dbReference type="Gene3D" id="3.40.50.2000">
    <property type="entry name" value="Glycogen Phosphorylase B"/>
    <property type="match status" value="2"/>
</dbReference>
<evidence type="ECO:0000256" key="2">
    <source>
        <dbReference type="ARBA" id="ARBA00022679"/>
    </source>
</evidence>
<dbReference type="Pfam" id="PF13579">
    <property type="entry name" value="Glyco_trans_4_4"/>
    <property type="match status" value="1"/>
</dbReference>
<dbReference type="GO" id="GO:0016757">
    <property type="term" value="F:glycosyltransferase activity"/>
    <property type="evidence" value="ECO:0007669"/>
    <property type="project" value="UniProtKB-KW"/>
</dbReference>
<feature type="domain" description="Glycosyl transferase family 1" evidence="4">
    <location>
        <begin position="316"/>
        <end position="435"/>
    </location>
</feature>
<feature type="compositionally biased region" description="Low complexity" evidence="3">
    <location>
        <begin position="204"/>
        <end position="221"/>
    </location>
</feature>
<evidence type="ECO:0000256" key="1">
    <source>
        <dbReference type="ARBA" id="ARBA00022676"/>
    </source>
</evidence>
<reference evidence="6 7" key="1">
    <citation type="journal article" date="2023" name="Commun. Biol.">
        <title>Reorganization of the ancestral sex-determining regions during the evolution of trioecy in Pleodorina starrii.</title>
        <authorList>
            <person name="Takahashi K."/>
            <person name="Suzuki S."/>
            <person name="Kawai-Toyooka H."/>
            <person name="Yamamoto K."/>
            <person name="Hamaji T."/>
            <person name="Ootsuki R."/>
            <person name="Yamaguchi H."/>
            <person name="Kawachi M."/>
            <person name="Higashiyama T."/>
            <person name="Nozaki H."/>
        </authorList>
    </citation>
    <scope>NUCLEOTIDE SEQUENCE [LARGE SCALE GENOMIC DNA]</scope>
    <source>
        <strain evidence="6 7">NIES-4479</strain>
    </source>
</reference>
<evidence type="ECO:0000259" key="4">
    <source>
        <dbReference type="Pfam" id="PF00534"/>
    </source>
</evidence>
<name>A0A9W6BGB0_9CHLO</name>
<evidence type="ECO:0000256" key="3">
    <source>
        <dbReference type="SAM" id="MobiDB-lite"/>
    </source>
</evidence>
<accession>A0A9W6BGB0</accession>
<evidence type="ECO:0008006" key="8">
    <source>
        <dbReference type="Google" id="ProtNLM"/>
    </source>
</evidence>
<dbReference type="InterPro" id="IPR001296">
    <property type="entry name" value="Glyco_trans_1"/>
</dbReference>
<evidence type="ECO:0000313" key="7">
    <source>
        <dbReference type="Proteomes" id="UP001165080"/>
    </source>
</evidence>
<proteinExistence type="predicted"/>
<gene>
    <name evidence="6" type="primary">PLEST004992</name>
    <name evidence="6" type="ORF">PLESTB_000529100</name>
</gene>
<evidence type="ECO:0000313" key="6">
    <source>
        <dbReference type="EMBL" id="GLC51686.1"/>
    </source>
</evidence>
<dbReference type="AlphaFoldDB" id="A0A9W6BGB0"/>
<keyword evidence="7" id="KW-1185">Reference proteome</keyword>
<dbReference type="SUPFAM" id="SSF53756">
    <property type="entry name" value="UDP-Glycosyltransferase/glycogen phosphorylase"/>
    <property type="match status" value="2"/>
</dbReference>
<dbReference type="EMBL" id="BRXU01000004">
    <property type="protein sequence ID" value="GLC51686.1"/>
    <property type="molecule type" value="Genomic_DNA"/>
</dbReference>
<dbReference type="PANTHER" id="PTHR12526:SF510">
    <property type="entry name" value="D-INOSITOL 3-PHOSPHATE GLYCOSYLTRANSFERASE"/>
    <property type="match status" value="1"/>
</dbReference>
<dbReference type="PANTHER" id="PTHR12526">
    <property type="entry name" value="GLYCOSYLTRANSFERASE"/>
    <property type="match status" value="1"/>
</dbReference>
<comment type="caution">
    <text evidence="6">The sequence shown here is derived from an EMBL/GenBank/DDBJ whole genome shotgun (WGS) entry which is preliminary data.</text>
</comment>